<organism evidence="2 3">
    <name type="scientific">Streptomyces maoxianensis</name>
    <dbReference type="NCBI Taxonomy" id="1459942"/>
    <lineage>
        <taxon>Bacteria</taxon>
        <taxon>Bacillati</taxon>
        <taxon>Actinomycetota</taxon>
        <taxon>Actinomycetes</taxon>
        <taxon>Kitasatosporales</taxon>
        <taxon>Streptomycetaceae</taxon>
        <taxon>Streptomyces</taxon>
    </lineage>
</organism>
<dbReference type="Proteomes" id="UP001595993">
    <property type="component" value="Unassembled WGS sequence"/>
</dbReference>
<protein>
    <submittedName>
        <fullName evidence="2">DUF899 family protein</fullName>
    </submittedName>
</protein>
<gene>
    <name evidence="2" type="ORF">ACFO9E_21500</name>
</gene>
<evidence type="ECO:0000256" key="1">
    <source>
        <dbReference type="SAM" id="Coils"/>
    </source>
</evidence>
<dbReference type="InterPro" id="IPR010296">
    <property type="entry name" value="DUF899_thioredox"/>
</dbReference>
<sequence>MAFPGESAEYRTARNRLLDQELELRRATEALAAARRELPPGGVVPEDYVFQGAGADGTPTDVRLSELFAPGKDSLVIYSYMFPRHPGDKRPGPKAGRTAQLKLEEGPCPSCTALLDQLDGAVEHVSPHTNFAIVARAPLPRLLTFAQERGWRRLRLLSCADNSYSRDYRAETADGSAMPMLNVFRRDGGEIRHFWGSELLYAPTDPGQDPRHVGTLEPMWNLFDLTPEGRGADWEEQLSYDR</sequence>
<reference evidence="3" key="1">
    <citation type="journal article" date="2019" name="Int. J. Syst. Evol. Microbiol.">
        <title>The Global Catalogue of Microorganisms (GCM) 10K type strain sequencing project: providing services to taxonomists for standard genome sequencing and annotation.</title>
        <authorList>
            <consortium name="The Broad Institute Genomics Platform"/>
            <consortium name="The Broad Institute Genome Sequencing Center for Infectious Disease"/>
            <person name="Wu L."/>
            <person name="Ma J."/>
        </authorList>
    </citation>
    <scope>NUCLEOTIDE SEQUENCE [LARGE SCALE GENOMIC DNA]</scope>
    <source>
        <strain evidence="3">CGMCC 4.7139</strain>
    </source>
</reference>
<evidence type="ECO:0000313" key="3">
    <source>
        <dbReference type="Proteomes" id="UP001595993"/>
    </source>
</evidence>
<proteinExistence type="predicted"/>
<name>A0ABV9GCL2_9ACTN</name>
<dbReference type="RefSeq" id="WP_381198272.1">
    <property type="nucleotide sequence ID" value="NZ_JBHSFE010000016.1"/>
</dbReference>
<keyword evidence="1" id="KW-0175">Coiled coil</keyword>
<dbReference type="Pfam" id="PF05988">
    <property type="entry name" value="DUF899"/>
    <property type="match status" value="1"/>
</dbReference>
<accession>A0ABV9GCL2</accession>
<comment type="caution">
    <text evidence="2">The sequence shown here is derived from an EMBL/GenBank/DDBJ whole genome shotgun (WGS) entry which is preliminary data.</text>
</comment>
<dbReference type="EMBL" id="JBHSFE010000016">
    <property type="protein sequence ID" value="MFC4610364.1"/>
    <property type="molecule type" value="Genomic_DNA"/>
</dbReference>
<evidence type="ECO:0000313" key="2">
    <source>
        <dbReference type="EMBL" id="MFC4610364.1"/>
    </source>
</evidence>
<keyword evidence="3" id="KW-1185">Reference proteome</keyword>
<feature type="coiled-coil region" evidence="1">
    <location>
        <begin position="10"/>
        <end position="37"/>
    </location>
</feature>